<evidence type="ECO:0000313" key="2">
    <source>
        <dbReference type="EMBL" id="MFC4668091.1"/>
    </source>
</evidence>
<dbReference type="Proteomes" id="UP001595973">
    <property type="component" value="Unassembled WGS sequence"/>
</dbReference>
<proteinExistence type="predicted"/>
<evidence type="ECO:0000256" key="1">
    <source>
        <dbReference type="SAM" id="Phobius"/>
    </source>
</evidence>
<keyword evidence="1" id="KW-1133">Transmembrane helix</keyword>
<feature type="transmembrane region" description="Helical" evidence="1">
    <location>
        <begin position="20"/>
        <end position="46"/>
    </location>
</feature>
<keyword evidence="1" id="KW-0812">Transmembrane</keyword>
<feature type="transmembrane region" description="Helical" evidence="1">
    <location>
        <begin position="175"/>
        <end position="201"/>
    </location>
</feature>
<protein>
    <recommendedName>
        <fullName evidence="4">Yip1 domain-containing protein</fullName>
    </recommendedName>
</protein>
<dbReference type="RefSeq" id="WP_380716326.1">
    <property type="nucleotide sequence ID" value="NZ_JBHSGI010000002.1"/>
</dbReference>
<keyword evidence="1" id="KW-0472">Membrane</keyword>
<sequence length="202" mass="21660">MTRFFHLDLPFWRFALNSLALSVVGILPLLAVFVLLTSGFASMLLGNGEALSRFLRQVVTTGLPVVFVVNYLSLFLLALVAEGHISPGRAMVSDVLLRPVLFVALHGLSYALSADWFDSFGGDRMLALRVVGPTLQRSWAFENISGVYLYATLVAALPLQLVALTRAGWARGLGALGLAMLAFAVSVAMTTAMAGLMVSLLD</sequence>
<accession>A0ABV9KEL4</accession>
<name>A0ABV9KEL4_9RHOB</name>
<feature type="transmembrane region" description="Helical" evidence="1">
    <location>
        <begin position="58"/>
        <end position="80"/>
    </location>
</feature>
<dbReference type="EMBL" id="JBHSGI010000002">
    <property type="protein sequence ID" value="MFC4668091.1"/>
    <property type="molecule type" value="Genomic_DNA"/>
</dbReference>
<gene>
    <name evidence="2" type="ORF">ACFO5X_05950</name>
</gene>
<feature type="transmembrane region" description="Helical" evidence="1">
    <location>
        <begin position="100"/>
        <end position="117"/>
    </location>
</feature>
<evidence type="ECO:0008006" key="4">
    <source>
        <dbReference type="Google" id="ProtNLM"/>
    </source>
</evidence>
<feature type="transmembrane region" description="Helical" evidence="1">
    <location>
        <begin position="147"/>
        <end position="169"/>
    </location>
</feature>
<keyword evidence="3" id="KW-1185">Reference proteome</keyword>
<organism evidence="2 3">
    <name type="scientific">Seohaeicola nanhaiensis</name>
    <dbReference type="NCBI Taxonomy" id="1387282"/>
    <lineage>
        <taxon>Bacteria</taxon>
        <taxon>Pseudomonadati</taxon>
        <taxon>Pseudomonadota</taxon>
        <taxon>Alphaproteobacteria</taxon>
        <taxon>Rhodobacterales</taxon>
        <taxon>Roseobacteraceae</taxon>
        <taxon>Seohaeicola</taxon>
    </lineage>
</organism>
<comment type="caution">
    <text evidence="2">The sequence shown here is derived from an EMBL/GenBank/DDBJ whole genome shotgun (WGS) entry which is preliminary data.</text>
</comment>
<evidence type="ECO:0000313" key="3">
    <source>
        <dbReference type="Proteomes" id="UP001595973"/>
    </source>
</evidence>
<reference evidence="3" key="1">
    <citation type="journal article" date="2019" name="Int. J. Syst. Evol. Microbiol.">
        <title>The Global Catalogue of Microorganisms (GCM) 10K type strain sequencing project: providing services to taxonomists for standard genome sequencing and annotation.</title>
        <authorList>
            <consortium name="The Broad Institute Genomics Platform"/>
            <consortium name="The Broad Institute Genome Sequencing Center for Infectious Disease"/>
            <person name="Wu L."/>
            <person name="Ma J."/>
        </authorList>
    </citation>
    <scope>NUCLEOTIDE SEQUENCE [LARGE SCALE GENOMIC DNA]</scope>
    <source>
        <strain evidence="3">CGMCC 4.7283</strain>
    </source>
</reference>